<evidence type="ECO:0000313" key="6">
    <source>
        <dbReference type="Proteomes" id="UP001166402"/>
    </source>
</evidence>
<reference evidence="5" key="1">
    <citation type="submission" date="2021-03" db="EMBL/GenBank/DDBJ databases">
        <title>Genomic Encyclopedia of Type Strains, Phase IV (KMG-IV): sequencing the most valuable type-strain genomes for metagenomic binning, comparative biology and taxonomic classification.</title>
        <authorList>
            <person name="Goeker M."/>
        </authorList>
    </citation>
    <scope>NUCLEOTIDE SEQUENCE</scope>
    <source>
        <strain evidence="5">DSM 101588</strain>
    </source>
</reference>
<organism evidence="5 6">
    <name type="scientific">Thermoanaerobacterium butyriciformans</name>
    <dbReference type="NCBI Taxonomy" id="1702242"/>
    <lineage>
        <taxon>Bacteria</taxon>
        <taxon>Bacillati</taxon>
        <taxon>Bacillota</taxon>
        <taxon>Clostridia</taxon>
        <taxon>Thermoanaerobacterales</taxon>
        <taxon>Thermoanaerobacteraceae</taxon>
        <taxon>Thermoanaerobacterium</taxon>
    </lineage>
</organism>
<evidence type="ECO:0000256" key="2">
    <source>
        <dbReference type="ARBA" id="ARBA00022840"/>
    </source>
</evidence>
<dbReference type="Proteomes" id="UP001166402">
    <property type="component" value="Unassembled WGS sequence"/>
</dbReference>
<evidence type="ECO:0000256" key="3">
    <source>
        <dbReference type="SAM" id="Coils"/>
    </source>
</evidence>
<feature type="coiled-coil region" evidence="3">
    <location>
        <begin position="443"/>
        <end position="498"/>
    </location>
</feature>
<dbReference type="InterPro" id="IPR050625">
    <property type="entry name" value="ParA/MinD_ATPase"/>
</dbReference>
<dbReference type="PANTHER" id="PTHR43384:SF6">
    <property type="entry name" value="SEPTUM SITE-DETERMINING PROTEIN MIND HOMOLOG, CHLOROPLASTIC"/>
    <property type="match status" value="1"/>
</dbReference>
<dbReference type="Gene3D" id="3.40.50.300">
    <property type="entry name" value="P-loop containing nucleotide triphosphate hydrolases"/>
    <property type="match status" value="1"/>
</dbReference>
<evidence type="ECO:0000259" key="4">
    <source>
        <dbReference type="Pfam" id="PF13614"/>
    </source>
</evidence>
<dbReference type="SUPFAM" id="SSF52540">
    <property type="entry name" value="P-loop containing nucleoside triphosphate hydrolases"/>
    <property type="match status" value="1"/>
</dbReference>
<sequence>MLISIFSPKGGVGKTTLTLSLAECISKEKKTCAIEFDFSPGDFPATLDVDKNKNILKAINFGINETIQRPYKQNFDVIAGGYPDTHEKIDSDKLNKLIDELINEYEVVIFDIQPGLIKNSVDILKRSDKILIIMEDNIPVSVRTARILNWGMQNNAIDINKVNIVVNMAKGNLKNIPNDVVKYVVPYLGNKITFQSNTLLKQMSGLVDVILERNKKGLFKKSQKSVDVKDIERFVQEKIQEILEDDTSEELNITINNNENVAIVQSEEKEACKLVYIKTNIESLNNVLKNEISNNENIEGITDDFNKCSVAIVSASSKEEIDKLVDSNKNLVLFLSPNRNDLREYALEKGIKYVYVGECSISDIVYVAENMIGKPHEENLLNSVLNNENKTKSEIQPETRQEMKPEVKQEIRTDTRLEINPEIKQPDAMTLEEITVLVGNYVEKRINEEKSKMTAEINNLRQENEQLKESLELKNKEIEALKSDLDRKKKAVEQFKELLSSF</sequence>
<name>A0ABS4NAX1_9THEO</name>
<keyword evidence="1" id="KW-0547">Nucleotide-binding</keyword>
<keyword evidence="6" id="KW-1185">Reference proteome</keyword>
<dbReference type="InterPro" id="IPR027417">
    <property type="entry name" value="P-loop_NTPase"/>
</dbReference>
<keyword evidence="3" id="KW-0175">Coiled coil</keyword>
<dbReference type="PANTHER" id="PTHR43384">
    <property type="entry name" value="SEPTUM SITE-DETERMINING PROTEIN MIND HOMOLOG, CHLOROPLASTIC-RELATED"/>
    <property type="match status" value="1"/>
</dbReference>
<accession>A0ABS4NAX1</accession>
<gene>
    <name evidence="5" type="ORF">J2Z80_000311</name>
</gene>
<evidence type="ECO:0000256" key="1">
    <source>
        <dbReference type="ARBA" id="ARBA00022741"/>
    </source>
</evidence>
<dbReference type="RefSeq" id="WP_209452785.1">
    <property type="nucleotide sequence ID" value="NZ_JAGGLT010000002.1"/>
</dbReference>
<evidence type="ECO:0000313" key="5">
    <source>
        <dbReference type="EMBL" id="MBP2070813.1"/>
    </source>
</evidence>
<feature type="domain" description="AAA" evidence="4">
    <location>
        <begin position="2"/>
        <end position="135"/>
    </location>
</feature>
<protein>
    <submittedName>
        <fullName evidence="5">MinD-like ATPase involved in chromosome partitioning or flagellar assembly</fullName>
    </submittedName>
</protein>
<dbReference type="EMBL" id="JAGGLT010000002">
    <property type="protein sequence ID" value="MBP2070813.1"/>
    <property type="molecule type" value="Genomic_DNA"/>
</dbReference>
<dbReference type="InterPro" id="IPR025669">
    <property type="entry name" value="AAA_dom"/>
</dbReference>
<comment type="caution">
    <text evidence="5">The sequence shown here is derived from an EMBL/GenBank/DDBJ whole genome shotgun (WGS) entry which is preliminary data.</text>
</comment>
<keyword evidence="2" id="KW-0067">ATP-binding</keyword>
<proteinExistence type="predicted"/>
<dbReference type="Pfam" id="PF13614">
    <property type="entry name" value="AAA_31"/>
    <property type="match status" value="1"/>
</dbReference>